<evidence type="ECO:0000256" key="7">
    <source>
        <dbReference type="ARBA" id="ARBA00023136"/>
    </source>
</evidence>
<dbReference type="InterPro" id="IPR047817">
    <property type="entry name" value="ABC2_TM_bact-type"/>
</dbReference>
<sequence>MRLHRVKAIYLKELKELARDRISRVVVLVVPLIITLLFGYGMSLDVENVPFVVCDEDKSALSREFVSKLKENREFFNFKGYVSSQREVEELLLRGKAKFGVVIPDSFGERLKEGKSANLQVLIDGTFPFQAEVSGTYVDAVANSFILDLIPHLREMPFSIDTRYWFNEELKQKHITSSGILAVVFTVSPAIFTAIIFSRERERGTIYNIYTSPVGRLEYLLGKQLLTLSVYTVNVLFLSLVVVFLFKVPFRGNYPFFFFATELFILTSSSIGMLVSTFLRTQIGAIVVTMIITIIPAFLYSGYLIPVSSMGREAYIEAHLFPTLYYMNIVKGSFLKGVGPLSLLKDTVAILFFYILFLSLSYIRFKKRER</sequence>
<protein>
    <submittedName>
        <fullName evidence="10">ABC-2 type transport system permease protein/ribosome-dependent ATPase</fullName>
    </submittedName>
</protein>
<name>A0A497XMX4_9AQUI</name>
<evidence type="ECO:0000256" key="8">
    <source>
        <dbReference type="SAM" id="Phobius"/>
    </source>
</evidence>
<dbReference type="InterPro" id="IPR051449">
    <property type="entry name" value="ABC-2_transporter_component"/>
</dbReference>
<feature type="transmembrane region" description="Helical" evidence="8">
    <location>
        <begin position="283"/>
        <end position="305"/>
    </location>
</feature>
<dbReference type="PROSITE" id="PS51012">
    <property type="entry name" value="ABC_TM2"/>
    <property type="match status" value="1"/>
</dbReference>
<proteinExistence type="inferred from homology"/>
<dbReference type="EMBL" id="RCCJ01000001">
    <property type="protein sequence ID" value="RLJ70306.1"/>
    <property type="molecule type" value="Genomic_DNA"/>
</dbReference>
<evidence type="ECO:0000313" key="11">
    <source>
        <dbReference type="Proteomes" id="UP000267841"/>
    </source>
</evidence>
<dbReference type="InterPro" id="IPR013525">
    <property type="entry name" value="ABC2_TM"/>
</dbReference>
<dbReference type="PANTHER" id="PTHR30294:SF29">
    <property type="entry name" value="MULTIDRUG ABC TRANSPORTER PERMEASE YBHS-RELATED"/>
    <property type="match status" value="1"/>
</dbReference>
<reference evidence="10 11" key="1">
    <citation type="submission" date="2018-10" db="EMBL/GenBank/DDBJ databases">
        <title>Genomic Encyclopedia of Archaeal and Bacterial Type Strains, Phase II (KMG-II): from individual species to whole genera.</title>
        <authorList>
            <person name="Goeker M."/>
        </authorList>
    </citation>
    <scope>NUCLEOTIDE SEQUENCE [LARGE SCALE GENOMIC DNA]</scope>
    <source>
        <strain evidence="10 11">DSM 16510</strain>
    </source>
</reference>
<evidence type="ECO:0000256" key="6">
    <source>
        <dbReference type="ARBA" id="ARBA00022989"/>
    </source>
</evidence>
<evidence type="ECO:0000313" key="10">
    <source>
        <dbReference type="EMBL" id="RLJ70306.1"/>
    </source>
</evidence>
<dbReference type="Proteomes" id="UP000267841">
    <property type="component" value="Unassembled WGS sequence"/>
</dbReference>
<dbReference type="RefSeq" id="WP_121009714.1">
    <property type="nucleotide sequence ID" value="NZ_RCCJ01000001.1"/>
</dbReference>
<dbReference type="OrthoDB" id="10253at2"/>
<feature type="transmembrane region" description="Helical" evidence="8">
    <location>
        <begin position="254"/>
        <end position="276"/>
    </location>
</feature>
<evidence type="ECO:0000256" key="2">
    <source>
        <dbReference type="ARBA" id="ARBA00007783"/>
    </source>
</evidence>
<keyword evidence="11" id="KW-1185">Reference proteome</keyword>
<keyword evidence="7 8" id="KW-0472">Membrane</keyword>
<keyword evidence="5 8" id="KW-0812">Transmembrane</keyword>
<feature type="transmembrane region" description="Helical" evidence="8">
    <location>
        <begin position="21"/>
        <end position="42"/>
    </location>
</feature>
<evidence type="ECO:0000256" key="4">
    <source>
        <dbReference type="ARBA" id="ARBA00022475"/>
    </source>
</evidence>
<dbReference type="GO" id="GO:0140359">
    <property type="term" value="F:ABC-type transporter activity"/>
    <property type="evidence" value="ECO:0007669"/>
    <property type="project" value="InterPro"/>
</dbReference>
<evidence type="ECO:0000256" key="1">
    <source>
        <dbReference type="ARBA" id="ARBA00004651"/>
    </source>
</evidence>
<organism evidence="10 11">
    <name type="scientific">Hydrogenivirga caldilitoris</name>
    <dbReference type="NCBI Taxonomy" id="246264"/>
    <lineage>
        <taxon>Bacteria</taxon>
        <taxon>Pseudomonadati</taxon>
        <taxon>Aquificota</taxon>
        <taxon>Aquificia</taxon>
        <taxon>Aquificales</taxon>
        <taxon>Aquificaceae</taxon>
        <taxon>Hydrogenivirga</taxon>
    </lineage>
</organism>
<evidence type="ECO:0000256" key="3">
    <source>
        <dbReference type="ARBA" id="ARBA00022448"/>
    </source>
</evidence>
<feature type="transmembrane region" description="Helical" evidence="8">
    <location>
        <begin position="175"/>
        <end position="197"/>
    </location>
</feature>
<dbReference type="GO" id="GO:0005886">
    <property type="term" value="C:plasma membrane"/>
    <property type="evidence" value="ECO:0007669"/>
    <property type="project" value="UniProtKB-SubCell"/>
</dbReference>
<gene>
    <name evidence="10" type="ORF">BCF55_0574</name>
</gene>
<comment type="similarity">
    <text evidence="2">Belongs to the ABC-2 integral membrane protein family.</text>
</comment>
<feature type="transmembrane region" description="Helical" evidence="8">
    <location>
        <begin position="347"/>
        <end position="365"/>
    </location>
</feature>
<dbReference type="AlphaFoldDB" id="A0A497XMX4"/>
<dbReference type="Pfam" id="PF12698">
    <property type="entry name" value="ABC2_membrane_3"/>
    <property type="match status" value="1"/>
</dbReference>
<accession>A0A497XMX4</accession>
<dbReference type="Gene3D" id="3.40.1710.10">
    <property type="entry name" value="abc type-2 transporter like domain"/>
    <property type="match status" value="1"/>
</dbReference>
<feature type="transmembrane region" description="Helical" evidence="8">
    <location>
        <begin position="225"/>
        <end position="248"/>
    </location>
</feature>
<dbReference type="PANTHER" id="PTHR30294">
    <property type="entry name" value="MEMBRANE COMPONENT OF ABC TRANSPORTER YHHJ-RELATED"/>
    <property type="match status" value="1"/>
</dbReference>
<keyword evidence="4" id="KW-1003">Cell membrane</keyword>
<comment type="caution">
    <text evidence="10">The sequence shown here is derived from an EMBL/GenBank/DDBJ whole genome shotgun (WGS) entry which is preliminary data.</text>
</comment>
<keyword evidence="6 8" id="KW-1133">Transmembrane helix</keyword>
<feature type="domain" description="ABC transmembrane type-2" evidence="9">
    <location>
        <begin position="142"/>
        <end position="368"/>
    </location>
</feature>
<keyword evidence="3" id="KW-0813">Transport</keyword>
<evidence type="ECO:0000256" key="5">
    <source>
        <dbReference type="ARBA" id="ARBA00022692"/>
    </source>
</evidence>
<comment type="subcellular location">
    <subcellularLocation>
        <location evidence="1">Cell membrane</location>
        <topology evidence="1">Multi-pass membrane protein</topology>
    </subcellularLocation>
</comment>
<evidence type="ECO:0000259" key="9">
    <source>
        <dbReference type="PROSITE" id="PS51012"/>
    </source>
</evidence>